<dbReference type="EMBL" id="HBHW01032088">
    <property type="protein sequence ID" value="CAE0056624.1"/>
    <property type="molecule type" value="Transcribed_RNA"/>
</dbReference>
<dbReference type="InterPro" id="IPR050105">
    <property type="entry name" value="MoCo_biosynth_MoaA/MoaC"/>
</dbReference>
<keyword evidence="11" id="KW-0501">Molybdenum cofactor biosynthesis</keyword>
<keyword evidence="6" id="KW-0479">Metal-binding</keyword>
<keyword evidence="7" id="KW-0547">Nucleotide-binding</keyword>
<dbReference type="Pfam" id="PF06463">
    <property type="entry name" value="Mob_synth_C"/>
    <property type="match status" value="1"/>
</dbReference>
<dbReference type="InterPro" id="IPR010505">
    <property type="entry name" value="MoaA_twitch"/>
</dbReference>
<evidence type="ECO:0000256" key="8">
    <source>
        <dbReference type="ARBA" id="ARBA00023004"/>
    </source>
</evidence>
<evidence type="ECO:0000256" key="2">
    <source>
        <dbReference type="ARBA" id="ARBA00005046"/>
    </source>
</evidence>
<dbReference type="InterPro" id="IPR006638">
    <property type="entry name" value="Elp3/MiaA/NifB-like_rSAM"/>
</dbReference>
<evidence type="ECO:0000256" key="1">
    <source>
        <dbReference type="ARBA" id="ARBA00001966"/>
    </source>
</evidence>
<comment type="cofactor">
    <cofactor evidence="1">
        <name>[4Fe-4S] cluster</name>
        <dbReference type="ChEBI" id="CHEBI:49883"/>
    </cofactor>
</comment>
<dbReference type="GO" id="GO:0005525">
    <property type="term" value="F:GTP binding"/>
    <property type="evidence" value="ECO:0007669"/>
    <property type="project" value="UniProtKB-KW"/>
</dbReference>
<dbReference type="GO" id="GO:0006777">
    <property type="term" value="P:Mo-molybdopterin cofactor biosynthetic process"/>
    <property type="evidence" value="ECO:0007669"/>
    <property type="project" value="UniProtKB-KW"/>
</dbReference>
<evidence type="ECO:0000256" key="11">
    <source>
        <dbReference type="ARBA" id="ARBA00023150"/>
    </source>
</evidence>
<dbReference type="AlphaFoldDB" id="A0A7S2ZZE5"/>
<feature type="domain" description="Radical SAM core" evidence="14">
    <location>
        <begin position="62"/>
        <end position="292"/>
    </location>
</feature>
<dbReference type="UniPathway" id="UPA00344"/>
<dbReference type="SFLD" id="SFLDG01383">
    <property type="entry name" value="cyclic_pyranopterin_phosphate"/>
    <property type="match status" value="1"/>
</dbReference>
<dbReference type="Pfam" id="PF04055">
    <property type="entry name" value="Radical_SAM"/>
    <property type="match status" value="1"/>
</dbReference>
<dbReference type="InterPro" id="IPR013785">
    <property type="entry name" value="Aldolase_TIM"/>
</dbReference>
<keyword evidence="5" id="KW-0949">S-adenosyl-L-methionine</keyword>
<dbReference type="HAMAP" id="MF_01225_B">
    <property type="entry name" value="MoaA_B"/>
    <property type="match status" value="1"/>
</dbReference>
<evidence type="ECO:0000256" key="5">
    <source>
        <dbReference type="ARBA" id="ARBA00022691"/>
    </source>
</evidence>
<gene>
    <name evidence="15" type="ORF">RMAR00112_LOCUS24670</name>
</gene>
<dbReference type="InterPro" id="IPR013483">
    <property type="entry name" value="MoaA"/>
</dbReference>
<evidence type="ECO:0000259" key="14">
    <source>
        <dbReference type="PROSITE" id="PS51918"/>
    </source>
</evidence>
<dbReference type="Gene3D" id="3.20.20.70">
    <property type="entry name" value="Aldolase class I"/>
    <property type="match status" value="1"/>
</dbReference>
<keyword evidence="9" id="KW-0411">Iron-sulfur</keyword>
<sequence>MSCLAGREFCAGKTYIDEFEMNFLRYMSSGRVLNGVKHAKLSEQSVLVKEGVRPRQKILEDSFGRKHTYLRISLTERCNLRCMYCMPEEGIELSPSNELLTASEIERISKVFLSYGVDKIRLTGGEPLVRKDFDDIVQRIGAYRRDPRYNLKTIAITTNGITLKKKLKTLVDNGLSAVNISLDTLVPQKFELITRRRGHERVIEAIDACLDANFGPVKVNCVLMRGVNDDELLDFCRMTEHKDLDIRFIEYMPFDGNRWSDKKFMSYAEAIEKITAEFGALSKVVDDKNDTSKHYKISGFAGRIGFITSMTSHFCGTCNRLRMTADGNLKVCLFGSSEVSLRDMLRNGATDDELGEVVEAAIYQKYYALGGNQDMYDIASRKNRPMITIGG</sequence>
<dbReference type="PANTHER" id="PTHR22960:SF0">
    <property type="entry name" value="MOLYBDENUM COFACTOR BIOSYNTHESIS PROTEIN 1"/>
    <property type="match status" value="1"/>
</dbReference>
<evidence type="ECO:0000256" key="9">
    <source>
        <dbReference type="ARBA" id="ARBA00023014"/>
    </source>
</evidence>
<dbReference type="SUPFAM" id="SSF102114">
    <property type="entry name" value="Radical SAM enzymes"/>
    <property type="match status" value="1"/>
</dbReference>
<evidence type="ECO:0000256" key="10">
    <source>
        <dbReference type="ARBA" id="ARBA00023134"/>
    </source>
</evidence>
<dbReference type="SMART" id="SM00729">
    <property type="entry name" value="Elp3"/>
    <property type="match status" value="1"/>
</dbReference>
<reference evidence="15" key="1">
    <citation type="submission" date="2021-01" db="EMBL/GenBank/DDBJ databases">
        <authorList>
            <person name="Corre E."/>
            <person name="Pelletier E."/>
            <person name="Niang G."/>
            <person name="Scheremetjew M."/>
            <person name="Finn R."/>
            <person name="Kale V."/>
            <person name="Holt S."/>
            <person name="Cochrane G."/>
            <person name="Meng A."/>
            <person name="Brown T."/>
            <person name="Cohen L."/>
        </authorList>
    </citation>
    <scope>NUCLEOTIDE SEQUENCE</scope>
    <source>
        <strain evidence="15">CCMP 769</strain>
    </source>
</reference>
<protein>
    <recommendedName>
        <fullName evidence="3">GTP 3',8-cyclase</fullName>
        <ecNumber evidence="3">4.1.99.22</ecNumber>
    </recommendedName>
</protein>
<dbReference type="GO" id="GO:0061799">
    <property type="term" value="F:cyclic pyranopterin monophosphate synthase activity"/>
    <property type="evidence" value="ECO:0007669"/>
    <property type="project" value="TreeGrafter"/>
</dbReference>
<keyword evidence="8" id="KW-0408">Iron</keyword>
<dbReference type="PROSITE" id="PS01305">
    <property type="entry name" value="MOAA_NIFB_PQQE"/>
    <property type="match status" value="1"/>
</dbReference>
<dbReference type="SFLD" id="SFLDG01067">
    <property type="entry name" value="SPASM/twitch_domain_containing"/>
    <property type="match status" value="1"/>
</dbReference>
<evidence type="ECO:0000256" key="4">
    <source>
        <dbReference type="ARBA" id="ARBA00022485"/>
    </source>
</evidence>
<evidence type="ECO:0000256" key="6">
    <source>
        <dbReference type="ARBA" id="ARBA00022723"/>
    </source>
</evidence>
<dbReference type="PANTHER" id="PTHR22960">
    <property type="entry name" value="MOLYBDOPTERIN COFACTOR SYNTHESIS PROTEIN A"/>
    <property type="match status" value="1"/>
</dbReference>
<keyword evidence="4" id="KW-0004">4Fe-4S</keyword>
<evidence type="ECO:0000256" key="12">
    <source>
        <dbReference type="ARBA" id="ARBA00023239"/>
    </source>
</evidence>
<organism evidence="15">
    <name type="scientific">Rhodosorus marinus</name>
    <dbReference type="NCBI Taxonomy" id="101924"/>
    <lineage>
        <taxon>Eukaryota</taxon>
        <taxon>Rhodophyta</taxon>
        <taxon>Stylonematophyceae</taxon>
        <taxon>Stylonematales</taxon>
        <taxon>Stylonemataceae</taxon>
        <taxon>Rhodosorus</taxon>
    </lineage>
</organism>
<evidence type="ECO:0000256" key="7">
    <source>
        <dbReference type="ARBA" id="ARBA00022741"/>
    </source>
</evidence>
<comment type="catalytic activity">
    <reaction evidence="13">
        <text>GTP + AH2 + S-adenosyl-L-methionine = (8S)-3',8-cyclo-7,8-dihydroguanosine 5'-triphosphate + 5'-deoxyadenosine + L-methionine + A + H(+)</text>
        <dbReference type="Rhea" id="RHEA:49576"/>
        <dbReference type="ChEBI" id="CHEBI:13193"/>
        <dbReference type="ChEBI" id="CHEBI:15378"/>
        <dbReference type="ChEBI" id="CHEBI:17319"/>
        <dbReference type="ChEBI" id="CHEBI:17499"/>
        <dbReference type="ChEBI" id="CHEBI:37565"/>
        <dbReference type="ChEBI" id="CHEBI:57844"/>
        <dbReference type="ChEBI" id="CHEBI:59789"/>
        <dbReference type="ChEBI" id="CHEBI:131766"/>
        <dbReference type="EC" id="4.1.99.22"/>
    </reaction>
</comment>
<dbReference type="NCBIfam" id="TIGR02666">
    <property type="entry name" value="moaA"/>
    <property type="match status" value="1"/>
</dbReference>
<dbReference type="GO" id="GO:0051539">
    <property type="term" value="F:4 iron, 4 sulfur cluster binding"/>
    <property type="evidence" value="ECO:0007669"/>
    <property type="project" value="UniProtKB-KW"/>
</dbReference>
<evidence type="ECO:0000313" key="15">
    <source>
        <dbReference type="EMBL" id="CAE0056624.1"/>
    </source>
</evidence>
<dbReference type="GO" id="GO:0046872">
    <property type="term" value="F:metal ion binding"/>
    <property type="evidence" value="ECO:0007669"/>
    <property type="project" value="UniProtKB-KW"/>
</dbReference>
<dbReference type="SFLD" id="SFLDG01386">
    <property type="entry name" value="main_SPASM_domain-containing"/>
    <property type="match status" value="1"/>
</dbReference>
<dbReference type="SFLD" id="SFLDS00029">
    <property type="entry name" value="Radical_SAM"/>
    <property type="match status" value="1"/>
</dbReference>
<accession>A0A7S2ZZE5</accession>
<dbReference type="InterPro" id="IPR058240">
    <property type="entry name" value="rSAM_sf"/>
</dbReference>
<dbReference type="InterPro" id="IPR040064">
    <property type="entry name" value="MoaA-like"/>
</dbReference>
<name>A0A7S2ZZE5_9RHOD</name>
<evidence type="ECO:0000256" key="13">
    <source>
        <dbReference type="ARBA" id="ARBA00048697"/>
    </source>
</evidence>
<evidence type="ECO:0000256" key="3">
    <source>
        <dbReference type="ARBA" id="ARBA00012167"/>
    </source>
</evidence>
<dbReference type="InterPro" id="IPR007197">
    <property type="entry name" value="rSAM"/>
</dbReference>
<keyword evidence="12" id="KW-0456">Lyase</keyword>
<proteinExistence type="inferred from homology"/>
<dbReference type="EC" id="4.1.99.22" evidence="3"/>
<comment type="pathway">
    <text evidence="2">Cofactor biosynthesis; molybdopterin biosynthesis.</text>
</comment>
<dbReference type="CDD" id="cd01335">
    <property type="entry name" value="Radical_SAM"/>
    <property type="match status" value="1"/>
</dbReference>
<dbReference type="CDD" id="cd21117">
    <property type="entry name" value="Twitch_MoaA"/>
    <property type="match status" value="1"/>
</dbReference>
<dbReference type="InterPro" id="IPR000385">
    <property type="entry name" value="MoaA_NifB_PqqE_Fe-S-bd_CS"/>
</dbReference>
<dbReference type="NCBIfam" id="NF001199">
    <property type="entry name" value="PRK00164.2-1"/>
    <property type="match status" value="1"/>
</dbReference>
<dbReference type="PROSITE" id="PS51918">
    <property type="entry name" value="RADICAL_SAM"/>
    <property type="match status" value="1"/>
</dbReference>
<dbReference type="GO" id="GO:0061798">
    <property type="term" value="F:GTP 3',8'-cyclase activity"/>
    <property type="evidence" value="ECO:0007669"/>
    <property type="project" value="UniProtKB-EC"/>
</dbReference>
<keyword evidence="10" id="KW-0342">GTP-binding</keyword>